<dbReference type="Proteomes" id="UP000031637">
    <property type="component" value="Chromosome"/>
</dbReference>
<protein>
    <submittedName>
        <fullName evidence="3">TadE-like protein</fullName>
    </submittedName>
</protein>
<dbReference type="AlphaFoldDB" id="W0SGM5"/>
<name>W0SGM5_9PROT</name>
<dbReference type="RefSeq" id="WP_052473589.1">
    <property type="nucleotide sequence ID" value="NZ_AP012547.1"/>
</dbReference>
<evidence type="ECO:0000313" key="4">
    <source>
        <dbReference type="Proteomes" id="UP000031637"/>
    </source>
</evidence>
<sequence length="250" mass="26597">MRGRTLQLGQATIEYIYVLPILLLLLLASLQFVFIYEAKQTLNYAVFVGTRAGALNNGSMASIKDGLAAGLAPLFAHKIGSATDLDAVKLGRRTARTELANPKLALIEIVNPTSGALAGFGTEIPNDNLMYRDPTVLKGGMNVQDANLLKVRVTYCVRLVVPIVKNMIFGYAVAPPAAAAKIDSTYSGGTIAAPEMLKAATPGTASVHANSLCYDNDPATNPVFYRIPVTAEAVVRMQTPFKDPGSWTAP</sequence>
<evidence type="ECO:0000256" key="1">
    <source>
        <dbReference type="SAM" id="Phobius"/>
    </source>
</evidence>
<dbReference type="HOGENOM" id="CLU_092012_0_0_4"/>
<dbReference type="InterPro" id="IPR012495">
    <property type="entry name" value="TadE-like_dom"/>
</dbReference>
<keyword evidence="4" id="KW-1185">Reference proteome</keyword>
<accession>W0SGM5</accession>
<proteinExistence type="predicted"/>
<gene>
    <name evidence="3" type="ORF">SUTH_02404</name>
</gene>
<feature type="transmembrane region" description="Helical" evidence="1">
    <location>
        <begin position="12"/>
        <end position="36"/>
    </location>
</feature>
<dbReference type="OrthoDB" id="8526602at2"/>
<dbReference type="KEGG" id="shd:SUTH_02404"/>
<feature type="domain" description="TadE-like" evidence="2">
    <location>
        <begin position="9"/>
        <end position="51"/>
    </location>
</feature>
<evidence type="ECO:0000313" key="3">
    <source>
        <dbReference type="EMBL" id="BAO30191.1"/>
    </source>
</evidence>
<keyword evidence="1" id="KW-0472">Membrane</keyword>
<evidence type="ECO:0000259" key="2">
    <source>
        <dbReference type="Pfam" id="PF07811"/>
    </source>
</evidence>
<keyword evidence="1" id="KW-0812">Transmembrane</keyword>
<keyword evidence="1" id="KW-1133">Transmembrane helix</keyword>
<organism evidence="3 4">
    <name type="scientific">Sulfuritalea hydrogenivorans sk43H</name>
    <dbReference type="NCBI Taxonomy" id="1223802"/>
    <lineage>
        <taxon>Bacteria</taxon>
        <taxon>Pseudomonadati</taxon>
        <taxon>Pseudomonadota</taxon>
        <taxon>Betaproteobacteria</taxon>
        <taxon>Nitrosomonadales</taxon>
        <taxon>Sterolibacteriaceae</taxon>
        <taxon>Sulfuritalea</taxon>
    </lineage>
</organism>
<dbReference type="EMBL" id="AP012547">
    <property type="protein sequence ID" value="BAO30191.1"/>
    <property type="molecule type" value="Genomic_DNA"/>
</dbReference>
<dbReference type="STRING" id="1223802.SUTH_02404"/>
<dbReference type="Pfam" id="PF07811">
    <property type="entry name" value="TadE"/>
    <property type="match status" value="1"/>
</dbReference>
<reference evidence="3 4" key="1">
    <citation type="journal article" date="2014" name="Syst. Appl. Microbiol.">
        <title>Complete genomes of freshwater sulfur oxidizers Sulfuricella denitrificans skB26 and Sulfuritalea hydrogenivorans sk43H: genetic insights into the sulfur oxidation pathway of betaproteobacteria.</title>
        <authorList>
            <person name="Watanabe T."/>
            <person name="Kojima H."/>
            <person name="Fukui M."/>
        </authorList>
    </citation>
    <scope>NUCLEOTIDE SEQUENCE [LARGE SCALE GENOMIC DNA]</scope>
    <source>
        <strain evidence="3">DSM22779</strain>
    </source>
</reference>